<dbReference type="Proteomes" id="UP000264541">
    <property type="component" value="Unassembled WGS sequence"/>
</dbReference>
<proteinExistence type="predicted"/>
<dbReference type="Gene3D" id="3.30.530.20">
    <property type="match status" value="1"/>
</dbReference>
<comment type="caution">
    <text evidence="1">The sequence shown here is derived from an EMBL/GenBank/DDBJ whole genome shotgun (WGS) entry which is preliminary data.</text>
</comment>
<dbReference type="CDD" id="cd07812">
    <property type="entry name" value="SRPBCC"/>
    <property type="match status" value="1"/>
</dbReference>
<dbReference type="AlphaFoldDB" id="A0A372LMB7"/>
<dbReference type="EMBL" id="QVTE01000040">
    <property type="protein sequence ID" value="RFU67681.1"/>
    <property type="molecule type" value="Genomic_DNA"/>
</dbReference>
<organism evidence="1 2">
    <name type="scientific">Peribacillus saganii</name>
    <dbReference type="NCBI Taxonomy" id="2303992"/>
    <lineage>
        <taxon>Bacteria</taxon>
        <taxon>Bacillati</taxon>
        <taxon>Bacillota</taxon>
        <taxon>Bacilli</taxon>
        <taxon>Bacillales</taxon>
        <taxon>Bacillaceae</taxon>
        <taxon>Peribacillus</taxon>
    </lineage>
</organism>
<dbReference type="OrthoDB" id="2374625at2"/>
<evidence type="ECO:0000313" key="1">
    <source>
        <dbReference type="EMBL" id="RFU67681.1"/>
    </source>
</evidence>
<reference evidence="1 2" key="1">
    <citation type="submission" date="2018-08" db="EMBL/GenBank/DDBJ databases">
        <title>Bacillus chawlae sp. nov., Bacillus glennii sp. nov., and Bacillus saganii sp. nov. Isolated from the Vehicle Assembly Building at Kennedy Space Center where the Viking Spacecraft were Assembled.</title>
        <authorList>
            <person name="Seuylemezian A."/>
            <person name="Vaishampayan P."/>
        </authorList>
    </citation>
    <scope>NUCLEOTIDE SEQUENCE [LARGE SCALE GENOMIC DNA]</scope>
    <source>
        <strain evidence="1 2">V47-23a</strain>
    </source>
</reference>
<dbReference type="RefSeq" id="WP_117327388.1">
    <property type="nucleotide sequence ID" value="NZ_QVTE01000040.1"/>
</dbReference>
<dbReference type="Pfam" id="PF06240">
    <property type="entry name" value="COXG"/>
    <property type="match status" value="1"/>
</dbReference>
<dbReference type="InterPro" id="IPR010419">
    <property type="entry name" value="CO_DH_gsu"/>
</dbReference>
<accession>A0A372LMB7</accession>
<gene>
    <name evidence="1" type="ORF">D0469_14150</name>
</gene>
<dbReference type="InterPro" id="IPR023393">
    <property type="entry name" value="START-like_dom_sf"/>
</dbReference>
<evidence type="ECO:0000313" key="2">
    <source>
        <dbReference type="Proteomes" id="UP000264541"/>
    </source>
</evidence>
<protein>
    <submittedName>
        <fullName evidence="1">SRPBCC family protein</fullName>
    </submittedName>
</protein>
<dbReference type="SUPFAM" id="SSF55961">
    <property type="entry name" value="Bet v1-like"/>
    <property type="match status" value="1"/>
</dbReference>
<sequence>MPSGVHMIDLPVPARDVWNFICEMENWAPLVPGYISHEILNDRRSTWTFVSDLGIIKKEICMQVEITEWNEPREVLFELIGLNENFTGGGYFKAEIISTQQTKMTGSLDITARGLTAPVANSLLKINIPQTAKELAEAVASKILETKKG</sequence>
<keyword evidence="2" id="KW-1185">Reference proteome</keyword>
<name>A0A372LMB7_9BACI</name>